<evidence type="ECO:0000313" key="2">
    <source>
        <dbReference type="EMBL" id="MBC2768983.1"/>
    </source>
</evidence>
<proteinExistence type="predicted"/>
<dbReference type="InterPro" id="IPR027417">
    <property type="entry name" value="P-loop_NTPase"/>
</dbReference>
<dbReference type="PANTHER" id="PTHR42714">
    <property type="entry name" value="TRNA MODIFICATION GTPASE GTPBP3"/>
    <property type="match status" value="1"/>
</dbReference>
<dbReference type="EMBL" id="JACJUU010000002">
    <property type="protein sequence ID" value="MBC2768983.1"/>
    <property type="molecule type" value="Genomic_DNA"/>
</dbReference>
<reference evidence="2 3" key="1">
    <citation type="submission" date="2020-08" db="EMBL/GenBank/DDBJ databases">
        <title>Paraeoetvoesia sp. YC-7-48 draft genome sequence.</title>
        <authorList>
            <person name="Yao L."/>
        </authorList>
    </citation>
    <scope>NUCLEOTIDE SEQUENCE [LARGE SCALE GENOMIC DNA]</scope>
    <source>
        <strain evidence="3">YC-7-48</strain>
    </source>
</reference>
<evidence type="ECO:0000259" key="1">
    <source>
        <dbReference type="Pfam" id="PF01926"/>
    </source>
</evidence>
<dbReference type="AlphaFoldDB" id="A0A842HL64"/>
<dbReference type="InterPro" id="IPR021871">
    <property type="entry name" value="DUF3482"/>
</dbReference>
<organism evidence="2 3">
    <name type="scientific">Pusillimonas minor</name>
    <dbReference type="NCBI Taxonomy" id="2697024"/>
    <lineage>
        <taxon>Bacteria</taxon>
        <taxon>Pseudomonadati</taxon>
        <taxon>Pseudomonadota</taxon>
        <taxon>Betaproteobacteria</taxon>
        <taxon>Burkholderiales</taxon>
        <taxon>Alcaligenaceae</taxon>
        <taxon>Pusillimonas</taxon>
    </lineage>
</organism>
<dbReference type="Gene3D" id="3.40.50.300">
    <property type="entry name" value="P-loop containing nucleotide triphosphate hydrolases"/>
    <property type="match status" value="1"/>
</dbReference>
<comment type="caution">
    <text evidence="2">The sequence shown here is derived from an EMBL/GenBank/DDBJ whole genome shotgun (WGS) entry which is preliminary data.</text>
</comment>
<dbReference type="GO" id="GO:0005525">
    <property type="term" value="F:GTP binding"/>
    <property type="evidence" value="ECO:0007669"/>
    <property type="project" value="InterPro"/>
</dbReference>
<dbReference type="GO" id="GO:0002098">
    <property type="term" value="P:tRNA wobble uridine modification"/>
    <property type="evidence" value="ECO:0007669"/>
    <property type="project" value="TreeGrafter"/>
</dbReference>
<dbReference type="Proteomes" id="UP000545386">
    <property type="component" value="Unassembled WGS sequence"/>
</dbReference>
<dbReference type="Pfam" id="PF01926">
    <property type="entry name" value="MMR_HSR1"/>
    <property type="match status" value="1"/>
</dbReference>
<protein>
    <submittedName>
        <fullName evidence="2">GTPase/DUF3482 domain-containing protein</fullName>
    </submittedName>
</protein>
<dbReference type="SUPFAM" id="SSF52540">
    <property type="entry name" value="P-loop containing nucleoside triphosphate hydrolases"/>
    <property type="match status" value="1"/>
</dbReference>
<accession>A0A842HL64</accession>
<dbReference type="GO" id="GO:0030488">
    <property type="term" value="P:tRNA methylation"/>
    <property type="evidence" value="ECO:0007669"/>
    <property type="project" value="TreeGrafter"/>
</dbReference>
<evidence type="ECO:0000313" key="3">
    <source>
        <dbReference type="Proteomes" id="UP000545386"/>
    </source>
</evidence>
<dbReference type="Pfam" id="PF11981">
    <property type="entry name" value="DUF3482"/>
    <property type="match status" value="1"/>
</dbReference>
<dbReference type="RefSeq" id="WP_185778793.1">
    <property type="nucleotide sequence ID" value="NZ_JACJUU010000002.1"/>
</dbReference>
<keyword evidence="3" id="KW-1185">Reference proteome</keyword>
<name>A0A842HL64_9BURK</name>
<dbReference type="GO" id="GO:0005829">
    <property type="term" value="C:cytosol"/>
    <property type="evidence" value="ECO:0007669"/>
    <property type="project" value="TreeGrafter"/>
</dbReference>
<gene>
    <name evidence="2" type="ORF">GTU67_03525</name>
</gene>
<feature type="domain" description="G" evidence="1">
    <location>
        <begin position="22"/>
        <end position="168"/>
    </location>
</feature>
<dbReference type="InterPro" id="IPR006073">
    <property type="entry name" value="GTP-bd"/>
</dbReference>
<sequence length="472" mass="52599">MATTDIAQPPTDPAPTPDVLLRIAVVGHTNTGKTSLLRSLTRNPDFGEVSDRPGTTRHVEGIQLLIDETPVIEFFDTPGIEDAIGLSDYIERLCPREERLDAFDRVDRFLDSVESRRRFEQEARVLKKLLECDAALYVIDTRDPMLSKHKEELAILASCGRPILPVLNFTQHKYQRVDEWREGLGRLNLHAMVEFDTVAPSLDGEDQLYEKLGVLLDRHAPLLAALKANIQAQRHTRRQGAYRLLAELLVDVAALRISTKADSAAIEETTQVLRDLVRRHEQTCLQALLKHYNFRREDFLQHALPLEGERWGMDLFSPQTLKEAGIEVSKGAAAGAAAGLTVDLLSAGLSLGTGTMIGAAVGGAWQGVDRFGKRLLGKLRGYQEVSVDDNVVRLLAARQMALIAALEQRGHAARDPITIDIERVNGFSDPRLPETIIEARSNPQWSTLDEHYETSIRRQRLVERLATSLANP</sequence>
<dbReference type="PANTHER" id="PTHR42714:SF7">
    <property type="entry name" value="G DOMAIN-CONTAINING PROTEIN"/>
    <property type="match status" value="1"/>
</dbReference>